<comment type="subcellular location">
    <subcellularLocation>
        <location evidence="1 6">Membrane</location>
        <topology evidence="1 6">Multi-pass membrane protein</topology>
    </subcellularLocation>
</comment>
<dbReference type="EMBL" id="KZ305054">
    <property type="protein sequence ID" value="PIA34674.1"/>
    <property type="molecule type" value="Genomic_DNA"/>
</dbReference>
<dbReference type="Proteomes" id="UP000230069">
    <property type="component" value="Unassembled WGS sequence"/>
</dbReference>
<evidence type="ECO:0000256" key="3">
    <source>
        <dbReference type="ARBA" id="ARBA00022692"/>
    </source>
</evidence>
<keyword evidence="5 7" id="KW-0472">Membrane</keyword>
<dbReference type="InterPro" id="IPR001708">
    <property type="entry name" value="YidC/ALB3/OXA1/COX18"/>
</dbReference>
<evidence type="ECO:0000256" key="1">
    <source>
        <dbReference type="ARBA" id="ARBA00004141"/>
    </source>
</evidence>
<dbReference type="CDD" id="cd20069">
    <property type="entry name" value="5TM_Oxa1-like"/>
    <property type="match status" value="1"/>
</dbReference>
<evidence type="ECO:0000313" key="9">
    <source>
        <dbReference type="EMBL" id="PIA34674.1"/>
    </source>
</evidence>
<evidence type="ECO:0000256" key="5">
    <source>
        <dbReference type="ARBA" id="ARBA00023136"/>
    </source>
</evidence>
<keyword evidence="10" id="KW-1185">Reference proteome</keyword>
<evidence type="ECO:0000256" key="4">
    <source>
        <dbReference type="ARBA" id="ARBA00022989"/>
    </source>
</evidence>
<dbReference type="GO" id="GO:0032979">
    <property type="term" value="P:protein insertion into mitochondrial inner membrane from matrix"/>
    <property type="evidence" value="ECO:0007669"/>
    <property type="project" value="TreeGrafter"/>
</dbReference>
<dbReference type="InParanoid" id="A0A2G5CTS2"/>
<dbReference type="InterPro" id="IPR028055">
    <property type="entry name" value="YidC/Oxa/ALB_C"/>
</dbReference>
<dbReference type="PANTHER" id="PTHR12428">
    <property type="entry name" value="OXA1"/>
    <property type="match status" value="1"/>
</dbReference>
<feature type="transmembrane region" description="Helical" evidence="7">
    <location>
        <begin position="229"/>
        <end position="250"/>
    </location>
</feature>
<dbReference type="OrthoDB" id="2148490at2759"/>
<dbReference type="FunCoup" id="A0A2G5CTS2">
    <property type="interactions" value="3130"/>
</dbReference>
<dbReference type="GO" id="GO:0005743">
    <property type="term" value="C:mitochondrial inner membrane"/>
    <property type="evidence" value="ECO:0007669"/>
    <property type="project" value="TreeGrafter"/>
</dbReference>
<evidence type="ECO:0000256" key="6">
    <source>
        <dbReference type="RuleBase" id="RU003945"/>
    </source>
</evidence>
<comment type="similarity">
    <text evidence="2">Belongs to the OXA1/ALB3/YidC (TC 2.A.9.2) family.</text>
</comment>
<dbReference type="PANTHER" id="PTHR12428:SF34">
    <property type="entry name" value="MITOCHONDRIAL INNER MEMBRANE PROTEIN OXA1-LIKE"/>
    <property type="match status" value="1"/>
</dbReference>
<gene>
    <name evidence="9" type="ORF">AQUCO_03700155v1</name>
</gene>
<dbReference type="NCBIfam" id="TIGR03592">
    <property type="entry name" value="yidC_oxa1_cterm"/>
    <property type="match status" value="1"/>
</dbReference>
<feature type="domain" description="Membrane insertase YidC/Oxa/ALB C-terminal" evidence="8">
    <location>
        <begin position="155"/>
        <end position="347"/>
    </location>
</feature>
<evidence type="ECO:0000256" key="7">
    <source>
        <dbReference type="SAM" id="Phobius"/>
    </source>
</evidence>
<evidence type="ECO:0000313" key="10">
    <source>
        <dbReference type="Proteomes" id="UP000230069"/>
    </source>
</evidence>
<organism evidence="9 10">
    <name type="scientific">Aquilegia coerulea</name>
    <name type="common">Rocky mountain columbine</name>
    <dbReference type="NCBI Taxonomy" id="218851"/>
    <lineage>
        <taxon>Eukaryota</taxon>
        <taxon>Viridiplantae</taxon>
        <taxon>Streptophyta</taxon>
        <taxon>Embryophyta</taxon>
        <taxon>Tracheophyta</taxon>
        <taxon>Spermatophyta</taxon>
        <taxon>Magnoliopsida</taxon>
        <taxon>Ranunculales</taxon>
        <taxon>Ranunculaceae</taxon>
        <taxon>Thalictroideae</taxon>
        <taxon>Aquilegia</taxon>
    </lineage>
</organism>
<reference evidence="9 10" key="1">
    <citation type="submission" date="2017-09" db="EMBL/GenBank/DDBJ databases">
        <title>WGS assembly of Aquilegia coerulea Goldsmith.</title>
        <authorList>
            <person name="Hodges S."/>
            <person name="Kramer E."/>
            <person name="Nordborg M."/>
            <person name="Tomkins J."/>
            <person name="Borevitz J."/>
            <person name="Derieg N."/>
            <person name="Yan J."/>
            <person name="Mihaltcheva S."/>
            <person name="Hayes R.D."/>
            <person name="Rokhsar D."/>
        </authorList>
    </citation>
    <scope>NUCLEOTIDE SEQUENCE [LARGE SCALE GENOMIC DNA]</scope>
    <source>
        <strain evidence="10">cv. Goldsmith</strain>
    </source>
</reference>
<evidence type="ECO:0000256" key="2">
    <source>
        <dbReference type="ARBA" id="ARBA00010583"/>
    </source>
</evidence>
<comment type="similarity">
    <text evidence="6">Belongs to the OXA1/ALB3/YidC family.</text>
</comment>
<dbReference type="STRING" id="218851.A0A2G5CTS2"/>
<accession>A0A2G5CTS2</accession>
<dbReference type="GO" id="GO:0032977">
    <property type="term" value="F:membrane insertase activity"/>
    <property type="evidence" value="ECO:0007669"/>
    <property type="project" value="InterPro"/>
</dbReference>
<proteinExistence type="inferred from homology"/>
<sequence length="431" mass="48238">MAYRRSIMTRVGLLRRRFDPSFSYILHEDDEKSQPKDAYTSLPQNYGLLQRGYHSGINSGAGGINSLLRRKDYTSILPMFGPLSCNYSSEAIGGSADKIEYMKDMTEIIAEKGVELVSQAPVVNEVAIAAADSYYNVAALQYIIDGVHSFTGLNWWASIVLTTILIRGATIPLLINQLKASQKLALMRPELEEIKEQMQDMGDPRAISEGQQKMNALFKKHGVTPFTPLKGMFIQGPIFVSFFFAISNMAEKVPSFKQGGALWFTDLTTPDALYVFPVLTALTFLITVEFNMQEGMEGNPMAGHMKTFSRIIGVLTVPFTMSFPKAIFCYWITSNFFSFMYGFVIKRPNVKKYLNLPEFPATAKSTTTAPKPAFDLMSAFKQFKQAAKEPTPLITDSSTLSDRKVSSSSVISQRLKSLEKQVKGRKKNKRR</sequence>
<name>A0A2G5CTS2_AQUCA</name>
<keyword evidence="3 6" id="KW-0812">Transmembrane</keyword>
<protein>
    <recommendedName>
        <fullName evidence="8">Membrane insertase YidC/Oxa/ALB C-terminal domain-containing protein</fullName>
    </recommendedName>
</protein>
<evidence type="ECO:0000259" key="8">
    <source>
        <dbReference type="Pfam" id="PF02096"/>
    </source>
</evidence>
<feature type="transmembrane region" description="Helical" evidence="7">
    <location>
        <begin position="155"/>
        <end position="175"/>
    </location>
</feature>
<dbReference type="AlphaFoldDB" id="A0A2G5CTS2"/>
<keyword evidence="4 7" id="KW-1133">Transmembrane helix</keyword>
<dbReference type="Pfam" id="PF02096">
    <property type="entry name" value="60KD_IMP"/>
    <property type="match status" value="1"/>
</dbReference>
<feature type="transmembrane region" description="Helical" evidence="7">
    <location>
        <begin position="272"/>
        <end position="290"/>
    </location>
</feature>